<feature type="non-terminal residue" evidence="1">
    <location>
        <position position="1"/>
    </location>
</feature>
<reference evidence="1 2" key="1">
    <citation type="submission" date="2024-05" db="EMBL/GenBank/DDBJ databases">
        <title>Genome sequencing and assembly of Indian major carp, Cirrhinus mrigala (Hamilton, 1822).</title>
        <authorList>
            <person name="Mohindra V."/>
            <person name="Chowdhury L.M."/>
            <person name="Lal K."/>
            <person name="Jena J.K."/>
        </authorList>
    </citation>
    <scope>NUCLEOTIDE SEQUENCE [LARGE SCALE GENOMIC DNA]</scope>
    <source>
        <strain evidence="1">CM1030</strain>
        <tissue evidence="1">Blood</tissue>
    </source>
</reference>
<accession>A0ABD0QEZ7</accession>
<feature type="non-terminal residue" evidence="1">
    <location>
        <position position="77"/>
    </location>
</feature>
<name>A0ABD0QEZ7_CIRMR</name>
<organism evidence="1 2">
    <name type="scientific">Cirrhinus mrigala</name>
    <name type="common">Mrigala</name>
    <dbReference type="NCBI Taxonomy" id="683832"/>
    <lineage>
        <taxon>Eukaryota</taxon>
        <taxon>Metazoa</taxon>
        <taxon>Chordata</taxon>
        <taxon>Craniata</taxon>
        <taxon>Vertebrata</taxon>
        <taxon>Euteleostomi</taxon>
        <taxon>Actinopterygii</taxon>
        <taxon>Neopterygii</taxon>
        <taxon>Teleostei</taxon>
        <taxon>Ostariophysi</taxon>
        <taxon>Cypriniformes</taxon>
        <taxon>Cyprinidae</taxon>
        <taxon>Labeoninae</taxon>
        <taxon>Labeonini</taxon>
        <taxon>Cirrhinus</taxon>
    </lineage>
</organism>
<evidence type="ECO:0000313" key="2">
    <source>
        <dbReference type="Proteomes" id="UP001529510"/>
    </source>
</evidence>
<gene>
    <name evidence="1" type="ORF">M9458_020515</name>
</gene>
<evidence type="ECO:0000313" key="1">
    <source>
        <dbReference type="EMBL" id="KAL0184819.1"/>
    </source>
</evidence>
<dbReference type="EMBL" id="JAMKFB020000009">
    <property type="protein sequence ID" value="KAL0184819.1"/>
    <property type="molecule type" value="Genomic_DNA"/>
</dbReference>
<dbReference type="AlphaFoldDB" id="A0ABD0QEZ7"/>
<sequence length="77" mass="8833">DHDVKKQEEYVELKDVFAVKVKRRRSAGQQSGGTLLGITLFQCKKKGLKLKEHAIHLNNLSADHCEIWFKSLKEILS</sequence>
<keyword evidence="2" id="KW-1185">Reference proteome</keyword>
<dbReference type="Proteomes" id="UP001529510">
    <property type="component" value="Unassembled WGS sequence"/>
</dbReference>
<protein>
    <submittedName>
        <fullName evidence="1">Uncharacterized protein</fullName>
    </submittedName>
</protein>
<comment type="caution">
    <text evidence="1">The sequence shown here is derived from an EMBL/GenBank/DDBJ whole genome shotgun (WGS) entry which is preliminary data.</text>
</comment>
<proteinExistence type="predicted"/>